<dbReference type="EMBL" id="STFG01000006">
    <property type="protein sequence ID" value="THU02568.1"/>
    <property type="molecule type" value="Genomic_DNA"/>
</dbReference>
<keyword evidence="1" id="KW-1003">Cell membrane</keyword>
<comment type="caution">
    <text evidence="5">The sequence shown here is derived from an EMBL/GenBank/DDBJ whole genome shotgun (WGS) entry which is preliminary data.</text>
</comment>
<name>A0A4S8F561_9BURK</name>
<evidence type="ECO:0000256" key="2">
    <source>
        <dbReference type="ARBA" id="ARBA00022741"/>
    </source>
</evidence>
<evidence type="ECO:0000256" key="1">
    <source>
        <dbReference type="ARBA" id="ARBA00022475"/>
    </source>
</evidence>
<dbReference type="InterPro" id="IPR027417">
    <property type="entry name" value="P-loop_NTPase"/>
</dbReference>
<evidence type="ECO:0000259" key="4">
    <source>
        <dbReference type="PROSITE" id="PS50893"/>
    </source>
</evidence>
<dbReference type="CDD" id="cd03214">
    <property type="entry name" value="ABC_Iron-Siderophores_B12_Hemin"/>
    <property type="match status" value="1"/>
</dbReference>
<dbReference type="RefSeq" id="WP_136573188.1">
    <property type="nucleotide sequence ID" value="NZ_STFG01000006.1"/>
</dbReference>
<dbReference type="Pfam" id="PF00005">
    <property type="entry name" value="ABC_tran"/>
    <property type="match status" value="1"/>
</dbReference>
<accession>A0A4S8F561</accession>
<gene>
    <name evidence="5" type="ORF">E9531_07795</name>
</gene>
<dbReference type="OrthoDB" id="5296765at2"/>
<keyword evidence="3 5" id="KW-0067">ATP-binding</keyword>
<dbReference type="InterPro" id="IPR003439">
    <property type="entry name" value="ABC_transporter-like_ATP-bd"/>
</dbReference>
<dbReference type="Proteomes" id="UP000308917">
    <property type="component" value="Unassembled WGS sequence"/>
</dbReference>
<dbReference type="PANTHER" id="PTHR42794">
    <property type="entry name" value="HEMIN IMPORT ATP-BINDING PROTEIN HMUV"/>
    <property type="match status" value="1"/>
</dbReference>
<feature type="domain" description="ABC transporter" evidence="4">
    <location>
        <begin position="9"/>
        <end position="236"/>
    </location>
</feature>
<keyword evidence="6" id="KW-1185">Reference proteome</keyword>
<dbReference type="AlphaFoldDB" id="A0A4S8F561"/>
<dbReference type="PROSITE" id="PS00211">
    <property type="entry name" value="ABC_TRANSPORTER_1"/>
    <property type="match status" value="1"/>
</dbReference>
<dbReference type="PROSITE" id="PS50893">
    <property type="entry name" value="ABC_TRANSPORTER_2"/>
    <property type="match status" value="1"/>
</dbReference>
<proteinExistence type="predicted"/>
<dbReference type="Gene3D" id="3.40.50.300">
    <property type="entry name" value="P-loop containing nucleotide triphosphate hydrolases"/>
    <property type="match status" value="1"/>
</dbReference>
<organism evidence="5 6">
    <name type="scientific">Lampropedia puyangensis</name>
    <dbReference type="NCBI Taxonomy" id="1330072"/>
    <lineage>
        <taxon>Bacteria</taxon>
        <taxon>Pseudomonadati</taxon>
        <taxon>Pseudomonadota</taxon>
        <taxon>Betaproteobacteria</taxon>
        <taxon>Burkholderiales</taxon>
        <taxon>Comamonadaceae</taxon>
        <taxon>Lampropedia</taxon>
    </lineage>
</organism>
<dbReference type="PANTHER" id="PTHR42794:SF2">
    <property type="entry name" value="ABC TRANSPORTER ATP-BINDING PROTEIN"/>
    <property type="match status" value="1"/>
</dbReference>
<protein>
    <submittedName>
        <fullName evidence="5">ABC transporter ATP-binding protein</fullName>
    </submittedName>
</protein>
<dbReference type="GO" id="GO:0005524">
    <property type="term" value="F:ATP binding"/>
    <property type="evidence" value="ECO:0007669"/>
    <property type="project" value="UniProtKB-KW"/>
</dbReference>
<dbReference type="InterPro" id="IPR003593">
    <property type="entry name" value="AAA+_ATPase"/>
</dbReference>
<sequence length="269" mass="29045">MSTSPTPVLELQNVAWSKRGHTIVHGTSLALPACGSVAIIGPNGAGKSTLLSLMAGLHKPVAGQVLLGGTTMQSQPIATRAKTIGFMPQRFAPHWDITVEELLAMRLKAACLHTQLAPQAVLELHGMAAFAHARWSSLSGGEQARVLLCTVLATQPPVLLADEPGAALDVRYRLELVQALAQRGRSHLVVVVMHDLDLAFEFFDRIIVMNQGRIVLDGDRSLAMSPLLDQHFGVRFERINVPPQVLLKAHLQQPAMAVPSFESDVPYAD</sequence>
<keyword evidence="1" id="KW-0472">Membrane</keyword>
<reference evidence="5 6" key="1">
    <citation type="journal article" date="2015" name="Antonie Van Leeuwenhoek">
        <title>Lampropedia puyangensis sp. nov., isolated from symptomatic bark of Populus ? euramericana canker and emended description of Lampropedia hyalina (Ehrenberg 1832) Lee et al. 2004.</title>
        <authorList>
            <person name="Li Y."/>
            <person name="Wang T."/>
            <person name="Piao C.G."/>
            <person name="Wang L.F."/>
            <person name="Tian G.Z."/>
            <person name="Zhu T.H."/>
            <person name="Guo M.W."/>
        </authorList>
    </citation>
    <scope>NUCLEOTIDE SEQUENCE [LARGE SCALE GENOMIC DNA]</scope>
    <source>
        <strain evidence="5 6">2-bin</strain>
    </source>
</reference>
<dbReference type="GO" id="GO:0016887">
    <property type="term" value="F:ATP hydrolysis activity"/>
    <property type="evidence" value="ECO:0007669"/>
    <property type="project" value="InterPro"/>
</dbReference>
<dbReference type="InterPro" id="IPR017871">
    <property type="entry name" value="ABC_transporter-like_CS"/>
</dbReference>
<evidence type="ECO:0000256" key="3">
    <source>
        <dbReference type="ARBA" id="ARBA00022840"/>
    </source>
</evidence>
<evidence type="ECO:0000313" key="5">
    <source>
        <dbReference type="EMBL" id="THU02568.1"/>
    </source>
</evidence>
<dbReference type="SMART" id="SM00382">
    <property type="entry name" value="AAA"/>
    <property type="match status" value="1"/>
</dbReference>
<dbReference type="SUPFAM" id="SSF52540">
    <property type="entry name" value="P-loop containing nucleoside triphosphate hydrolases"/>
    <property type="match status" value="1"/>
</dbReference>
<keyword evidence="2" id="KW-0547">Nucleotide-binding</keyword>
<evidence type="ECO:0000313" key="6">
    <source>
        <dbReference type="Proteomes" id="UP000308917"/>
    </source>
</evidence>